<reference evidence="1" key="1">
    <citation type="submission" date="2019-10" db="EMBL/GenBank/DDBJ databases">
        <authorList>
            <consortium name="Genoscope - CEA"/>
            <person name="William W."/>
        </authorList>
    </citation>
    <scope>NUCLEOTIDE SEQUENCE [LARGE SCALE GENOMIC DNA]</scope>
    <source>
        <strain evidence="1">BBR_PRJEB10994</strain>
    </source>
</reference>
<keyword evidence="2" id="KW-1185">Reference proteome</keyword>
<dbReference type="AlphaFoldDB" id="A0A7Z9E4A8"/>
<dbReference type="EMBL" id="CZCS02000240">
    <property type="protein sequence ID" value="VXD25560.1"/>
    <property type="molecule type" value="Genomic_DNA"/>
</dbReference>
<sequence length="50" mass="5732">MVFGQIFLNFRGGGVAQLKIYLYNLKRRKETLTVLIKSSDSAIADERRLT</sequence>
<proteinExistence type="predicted"/>
<dbReference type="Proteomes" id="UP000182190">
    <property type="component" value="Unassembled WGS sequence"/>
</dbReference>
<comment type="caution">
    <text evidence="1">The sequence shown here is derived from an EMBL/GenBank/DDBJ whole genome shotgun (WGS) entry which is preliminary data.</text>
</comment>
<name>A0A7Z9E4A8_9CYAN</name>
<protein>
    <submittedName>
        <fullName evidence="1">Uncharacterized protein</fullName>
    </submittedName>
</protein>
<evidence type="ECO:0000313" key="2">
    <source>
        <dbReference type="Proteomes" id="UP000182190"/>
    </source>
</evidence>
<accession>A0A7Z9E4A8</accession>
<organism evidence="1 2">
    <name type="scientific">Planktothrix paucivesiculata PCC 9631</name>
    <dbReference type="NCBI Taxonomy" id="671071"/>
    <lineage>
        <taxon>Bacteria</taxon>
        <taxon>Bacillati</taxon>
        <taxon>Cyanobacteriota</taxon>
        <taxon>Cyanophyceae</taxon>
        <taxon>Oscillatoriophycideae</taxon>
        <taxon>Oscillatoriales</taxon>
        <taxon>Microcoleaceae</taxon>
        <taxon>Planktothrix</taxon>
    </lineage>
</organism>
<evidence type="ECO:0000313" key="1">
    <source>
        <dbReference type="EMBL" id="VXD25560.1"/>
    </source>
</evidence>
<gene>
    <name evidence="1" type="ORF">PL9631_950038</name>
</gene>